<evidence type="ECO:0000313" key="4">
    <source>
        <dbReference type="Proteomes" id="UP000887563"/>
    </source>
</evidence>
<evidence type="ECO:0000259" key="3">
    <source>
        <dbReference type="PROSITE" id="PS51192"/>
    </source>
</evidence>
<proteinExistence type="predicted"/>
<evidence type="ECO:0000256" key="1">
    <source>
        <dbReference type="ARBA" id="ARBA00022801"/>
    </source>
</evidence>
<protein>
    <submittedName>
        <fullName evidence="5">ATP-dependent RNA helicase</fullName>
    </submittedName>
</protein>
<dbReference type="InterPro" id="IPR027417">
    <property type="entry name" value="P-loop_NTPase"/>
</dbReference>
<organism evidence="4 5">
    <name type="scientific">Meloidogyne incognita</name>
    <name type="common">Southern root-knot nematode worm</name>
    <name type="synonym">Oxyuris incognita</name>
    <dbReference type="NCBI Taxonomy" id="6306"/>
    <lineage>
        <taxon>Eukaryota</taxon>
        <taxon>Metazoa</taxon>
        <taxon>Ecdysozoa</taxon>
        <taxon>Nematoda</taxon>
        <taxon>Chromadorea</taxon>
        <taxon>Rhabditida</taxon>
        <taxon>Tylenchina</taxon>
        <taxon>Tylenchomorpha</taxon>
        <taxon>Tylenchoidea</taxon>
        <taxon>Meloidogynidae</taxon>
        <taxon>Meloidogyninae</taxon>
        <taxon>Meloidogyne</taxon>
        <taxon>Meloidogyne incognita group</taxon>
    </lineage>
</organism>
<dbReference type="GO" id="GO:0003676">
    <property type="term" value="F:nucleic acid binding"/>
    <property type="evidence" value="ECO:0007669"/>
    <property type="project" value="InterPro"/>
</dbReference>
<dbReference type="GO" id="GO:0004386">
    <property type="term" value="F:helicase activity"/>
    <property type="evidence" value="ECO:0007669"/>
    <property type="project" value="UniProtKB-KW"/>
</dbReference>
<dbReference type="SMART" id="SM00487">
    <property type="entry name" value="DEXDc"/>
    <property type="match status" value="1"/>
</dbReference>
<evidence type="ECO:0000256" key="2">
    <source>
        <dbReference type="ARBA" id="ARBA00022806"/>
    </source>
</evidence>
<dbReference type="GO" id="GO:0005524">
    <property type="term" value="F:ATP binding"/>
    <property type="evidence" value="ECO:0007669"/>
    <property type="project" value="InterPro"/>
</dbReference>
<dbReference type="Proteomes" id="UP000887563">
    <property type="component" value="Unplaced"/>
</dbReference>
<keyword evidence="2" id="KW-0347">Helicase</keyword>
<evidence type="ECO:0000313" key="5">
    <source>
        <dbReference type="WBParaSite" id="Minc3s00162g06447"/>
    </source>
</evidence>
<accession>A0A914KXM7</accession>
<dbReference type="InterPro" id="IPR014001">
    <property type="entry name" value="Helicase_ATP-bd"/>
</dbReference>
<dbReference type="InterPro" id="IPR011545">
    <property type="entry name" value="DEAD/DEAH_box_helicase_dom"/>
</dbReference>
<dbReference type="WBParaSite" id="Minc3s00162g06447">
    <property type="protein sequence ID" value="Minc3s00162g06447"/>
    <property type="gene ID" value="Minc3s00162g06447"/>
</dbReference>
<dbReference type="PANTHER" id="PTHR47958">
    <property type="entry name" value="ATP-DEPENDENT RNA HELICASE DBP3"/>
    <property type="match status" value="1"/>
</dbReference>
<sequence>MTIDLDIMQNKVTYQYILIFCIQYCIFQNYRTAAFLIPLINRLLQHGYKGKGKEKSDKFCYPKALILSPTRELAQQTFREVLKLAYRTPILPALVYGGQDNFETQLASLKSGCDILVATPLRLINMMKNINLSECTFLVLDESDRLLDNNFAQQTKKIISILPPKDKRTTVMFSATHDKNVVGLVEDFLKYDHVSI</sequence>
<feature type="domain" description="Helicase ATP-binding" evidence="3">
    <location>
        <begin position="32"/>
        <end position="195"/>
    </location>
</feature>
<reference evidence="5" key="1">
    <citation type="submission" date="2022-11" db="UniProtKB">
        <authorList>
            <consortium name="WormBaseParasite"/>
        </authorList>
    </citation>
    <scope>IDENTIFICATION</scope>
</reference>
<dbReference type="PROSITE" id="PS51192">
    <property type="entry name" value="HELICASE_ATP_BIND_1"/>
    <property type="match status" value="1"/>
</dbReference>
<keyword evidence="2" id="KW-0067">ATP-binding</keyword>
<dbReference type="Gene3D" id="3.40.50.300">
    <property type="entry name" value="P-loop containing nucleotide triphosphate hydrolases"/>
    <property type="match status" value="1"/>
</dbReference>
<name>A0A914KXM7_MELIC</name>
<dbReference type="AlphaFoldDB" id="A0A914KXM7"/>
<keyword evidence="4" id="KW-1185">Reference proteome</keyword>
<keyword evidence="2" id="KW-0547">Nucleotide-binding</keyword>
<dbReference type="Pfam" id="PF00270">
    <property type="entry name" value="DEAD"/>
    <property type="match status" value="1"/>
</dbReference>
<dbReference type="SUPFAM" id="SSF52540">
    <property type="entry name" value="P-loop containing nucleoside triphosphate hydrolases"/>
    <property type="match status" value="1"/>
</dbReference>
<dbReference type="GO" id="GO:0016787">
    <property type="term" value="F:hydrolase activity"/>
    <property type="evidence" value="ECO:0007669"/>
    <property type="project" value="UniProtKB-KW"/>
</dbReference>
<keyword evidence="1" id="KW-0378">Hydrolase</keyword>